<dbReference type="OrthoDB" id="5381491at2"/>
<feature type="domain" description="DUF4349" evidence="4">
    <location>
        <begin position="84"/>
        <end position="298"/>
    </location>
</feature>
<dbReference type="EMBL" id="PDOE01000001">
    <property type="protein sequence ID" value="RKL68853.1"/>
    <property type="molecule type" value="Genomic_DNA"/>
</dbReference>
<reference evidence="5 6" key="1">
    <citation type="submission" date="2017-10" db="EMBL/GenBank/DDBJ databases">
        <title>Bacillus sp. nov., a halophilic bacterium isolated from a Keqin Lake.</title>
        <authorList>
            <person name="Wang H."/>
        </authorList>
    </citation>
    <scope>NUCLEOTIDE SEQUENCE [LARGE SCALE GENOMIC DNA]</scope>
    <source>
        <strain evidence="5 6">KCTC 13187</strain>
    </source>
</reference>
<keyword evidence="2" id="KW-0472">Membrane</keyword>
<dbReference type="Pfam" id="PF14257">
    <property type="entry name" value="DUF4349"/>
    <property type="match status" value="1"/>
</dbReference>
<keyword evidence="6" id="KW-1185">Reference proteome</keyword>
<feature type="signal peptide" evidence="3">
    <location>
        <begin position="1"/>
        <end position="26"/>
    </location>
</feature>
<keyword evidence="3" id="KW-0732">Signal</keyword>
<feature type="compositionally biased region" description="Polar residues" evidence="1">
    <location>
        <begin position="42"/>
        <end position="51"/>
    </location>
</feature>
<evidence type="ECO:0000256" key="2">
    <source>
        <dbReference type="SAM" id="Phobius"/>
    </source>
</evidence>
<feature type="region of interest" description="Disordered" evidence="1">
    <location>
        <begin position="31"/>
        <end position="51"/>
    </location>
</feature>
<keyword evidence="2" id="KW-1133">Transmembrane helix</keyword>
<name>A0A3A9KH21_9BACI</name>
<dbReference type="PROSITE" id="PS51257">
    <property type="entry name" value="PROKAR_LIPOPROTEIN"/>
    <property type="match status" value="1"/>
</dbReference>
<dbReference type="InterPro" id="IPR025645">
    <property type="entry name" value="DUF4349"/>
</dbReference>
<feature type="chain" id="PRO_5038907112" description="DUF4349 domain-containing protein" evidence="3">
    <location>
        <begin position="27"/>
        <end position="315"/>
    </location>
</feature>
<evidence type="ECO:0000259" key="4">
    <source>
        <dbReference type="Pfam" id="PF14257"/>
    </source>
</evidence>
<comment type="caution">
    <text evidence="5">The sequence shown here is derived from an EMBL/GenBank/DDBJ whole genome shotgun (WGS) entry which is preliminary data.</text>
</comment>
<dbReference type="AlphaFoldDB" id="A0A3A9KH21"/>
<evidence type="ECO:0000313" key="6">
    <source>
        <dbReference type="Proteomes" id="UP000281498"/>
    </source>
</evidence>
<sequence length="315" mass="35580">MVTKLESLRKSLFIFSLLLLFLSACSNEGSETSANEAKDSESQNVGLDNFDDNSSVSVEELETDTQDQGADRVSNTETLQNFDQMIIYTGELSIIVDNYTDTQSLIEEEIAQYGGFIAETSVYQHGENESQSGYITVRIPQKYFYPFLNELEANSIEVLEKSTNGDDVTEEFVDLDSRLKSKEIVEERLTSFLEDAENTEDLLVISQDLSEVQEEIEQLVGRMNYLEDRVALSTVTVHMEERAVNVSSLHDGETLNTLERAQSLFMDTINTLITIFSRLFVFIIGLSPIIVPLIILGFGVFLLKKRQKKNKTDQI</sequence>
<evidence type="ECO:0000256" key="1">
    <source>
        <dbReference type="SAM" id="MobiDB-lite"/>
    </source>
</evidence>
<organism evidence="5 6">
    <name type="scientific">Salipaludibacillus neizhouensis</name>
    <dbReference type="NCBI Taxonomy" id="885475"/>
    <lineage>
        <taxon>Bacteria</taxon>
        <taxon>Bacillati</taxon>
        <taxon>Bacillota</taxon>
        <taxon>Bacilli</taxon>
        <taxon>Bacillales</taxon>
        <taxon>Bacillaceae</taxon>
    </lineage>
</organism>
<evidence type="ECO:0000313" key="5">
    <source>
        <dbReference type="EMBL" id="RKL68853.1"/>
    </source>
</evidence>
<feature type="transmembrane region" description="Helical" evidence="2">
    <location>
        <begin position="279"/>
        <end position="303"/>
    </location>
</feature>
<evidence type="ECO:0000256" key="3">
    <source>
        <dbReference type="SAM" id="SignalP"/>
    </source>
</evidence>
<keyword evidence="2" id="KW-0812">Transmembrane</keyword>
<gene>
    <name evidence="5" type="ORF">CR203_02080</name>
</gene>
<accession>A0A3A9KH21</accession>
<dbReference type="Proteomes" id="UP000281498">
    <property type="component" value="Unassembled WGS sequence"/>
</dbReference>
<proteinExistence type="predicted"/>
<protein>
    <recommendedName>
        <fullName evidence="4">DUF4349 domain-containing protein</fullName>
    </recommendedName>
</protein>